<keyword evidence="1" id="KW-1133">Transmembrane helix</keyword>
<evidence type="ECO:0000256" key="1">
    <source>
        <dbReference type="SAM" id="Phobius"/>
    </source>
</evidence>
<feature type="transmembrane region" description="Helical" evidence="1">
    <location>
        <begin position="512"/>
        <end position="529"/>
    </location>
</feature>
<dbReference type="Proteomes" id="UP000250179">
    <property type="component" value="Chromosome"/>
</dbReference>
<feature type="transmembrane region" description="Helical" evidence="1">
    <location>
        <begin position="12"/>
        <end position="34"/>
    </location>
</feature>
<accession>A0A2Z2M9F9</accession>
<feature type="transmembrane region" description="Helical" evidence="1">
    <location>
        <begin position="465"/>
        <end position="491"/>
    </location>
</feature>
<evidence type="ECO:0000313" key="2">
    <source>
        <dbReference type="EMBL" id="ASJ03170.1"/>
    </source>
</evidence>
<feature type="transmembrane region" description="Helical" evidence="1">
    <location>
        <begin position="383"/>
        <end position="402"/>
    </location>
</feature>
<keyword evidence="3" id="KW-1185">Reference proteome</keyword>
<organism evidence="2 3">
    <name type="scientific">Thermococcus profundus</name>
    <dbReference type="NCBI Taxonomy" id="49899"/>
    <lineage>
        <taxon>Archaea</taxon>
        <taxon>Methanobacteriati</taxon>
        <taxon>Methanobacteriota</taxon>
        <taxon>Thermococci</taxon>
        <taxon>Thermococcales</taxon>
        <taxon>Thermococcaceae</taxon>
        <taxon>Thermococcus</taxon>
    </lineage>
</organism>
<feature type="transmembrane region" description="Helical" evidence="1">
    <location>
        <begin position="566"/>
        <end position="596"/>
    </location>
</feature>
<feature type="transmembrane region" description="Helical" evidence="1">
    <location>
        <begin position="322"/>
        <end position="341"/>
    </location>
</feature>
<protein>
    <submittedName>
        <fullName evidence="2">Uncharacterized protein</fullName>
    </submittedName>
</protein>
<dbReference type="RefSeq" id="WP_088858425.1">
    <property type="nucleotide sequence ID" value="NZ_CP014862.1"/>
</dbReference>
<feature type="transmembrane region" description="Helical" evidence="1">
    <location>
        <begin position="254"/>
        <end position="273"/>
    </location>
</feature>
<dbReference type="EMBL" id="CP014862">
    <property type="protein sequence ID" value="ASJ03170.1"/>
    <property type="molecule type" value="Genomic_DNA"/>
</dbReference>
<proteinExistence type="predicted"/>
<feature type="transmembrane region" description="Helical" evidence="1">
    <location>
        <begin position="209"/>
        <end position="234"/>
    </location>
</feature>
<name>A0A2Z2M9F9_THEPR</name>
<gene>
    <name evidence="2" type="ORF">A3L09_07840</name>
</gene>
<feature type="transmembrane region" description="Helical" evidence="1">
    <location>
        <begin position="285"/>
        <end position="302"/>
    </location>
</feature>
<dbReference type="GeneID" id="33320319"/>
<feature type="transmembrane region" description="Helical" evidence="1">
    <location>
        <begin position="70"/>
        <end position="88"/>
    </location>
</feature>
<dbReference type="KEGG" id="tprf:A3L09_07840"/>
<evidence type="ECO:0000313" key="3">
    <source>
        <dbReference type="Proteomes" id="UP000250179"/>
    </source>
</evidence>
<feature type="transmembrane region" description="Helical" evidence="1">
    <location>
        <begin position="100"/>
        <end position="122"/>
    </location>
</feature>
<keyword evidence="1" id="KW-0472">Membrane</keyword>
<feature type="transmembrane region" description="Helical" evidence="1">
    <location>
        <begin position="40"/>
        <end position="58"/>
    </location>
</feature>
<dbReference type="AlphaFoldDB" id="A0A2Z2M9F9"/>
<feature type="transmembrane region" description="Helical" evidence="1">
    <location>
        <begin position="151"/>
        <end position="170"/>
    </location>
</feature>
<keyword evidence="1" id="KW-0812">Transmembrane</keyword>
<feature type="transmembrane region" description="Helical" evidence="1">
    <location>
        <begin position="353"/>
        <end position="377"/>
    </location>
</feature>
<sequence>MGIPLLNFGEREAVDASLIAQAIGFALYILSFFGFQITSLYVDIALRITGLFLVYSLLSEFLGDEMKIKINLLPLYVIMLLTQINPILRSYFPQEVLIRYAGILNDTVLVAVFVLLPLYLYLSGLCLNGGVKVFLFTVIVAYPVAQLYDLFVSNIVSFLAVVYLAYALLLHVPRGKKSPWTALKQTIQFDDLFVDVFLDVASRMDRKFFLVYSLLLFYLTADMILYVFPAITGYGRQDWYMRMLDLSYPRIENAPWTLFSTVALLIILAYPLLPDRIGKRTETMILTSPLAVLFLLFPPIDVRTLINPNAYGVVLEIKSPAFHPALFTGAVLFMWVFLALIGPKAGDGVLKLVALSFMLRYTAGYTLSTFLHIWTWYMHKPLYALLAGILGISYAAIGVYTLGRTVREILLNSKSTRVMLLPLGVIFFATYPGSVYSRIFAYLLIGTPLLSVVWQGEDFDLNAYIGMWTAALYAVSVILLQSPAVLALTVVSSLIYFRTGPLREIALSNSKPPVSAVLLIAGILGAYPLRLNPADTLPIIMIGGAFVENMVIKPSLVRELEPLERVAWGALLAIAYSAALGSSVTAGAVLFVYFLLESYYMSRKRGWEQAFGARLLMGIAALA</sequence>
<reference evidence="2 3" key="1">
    <citation type="submission" date="2016-03" db="EMBL/GenBank/DDBJ databases">
        <title>Complete genome sequence of Thermococcus profundus strain DT5432.</title>
        <authorList>
            <person name="Oger P.M."/>
        </authorList>
    </citation>
    <scope>NUCLEOTIDE SEQUENCE [LARGE SCALE GENOMIC DNA]</scope>
    <source>
        <strain evidence="2 3">DT 5432</strain>
    </source>
</reference>
<feature type="transmembrane region" description="Helical" evidence="1">
    <location>
        <begin position="423"/>
        <end position="445"/>
    </location>
</feature>